<evidence type="ECO:0000313" key="3">
    <source>
        <dbReference type="Proteomes" id="UP001280121"/>
    </source>
</evidence>
<name>A0AAD9TT32_9ROSI</name>
<dbReference type="Proteomes" id="UP001280121">
    <property type="component" value="Unassembled WGS sequence"/>
</dbReference>
<keyword evidence="3" id="KW-1185">Reference proteome</keyword>
<sequence length="89" mass="9566">MWIVMVGPVKDPDTTYLGFHLCVYLPKIVLSHELGKFTVPNCQRIEPLAEGSKPGGKVAINSGRKSGGEGIAGEEADEEVEEEAVDVII</sequence>
<reference evidence="2" key="1">
    <citation type="journal article" date="2023" name="Plant J.">
        <title>Genome sequences and population genomics provide insights into the demographic history, inbreeding, and mutation load of two 'living fossil' tree species of Dipteronia.</title>
        <authorList>
            <person name="Feng Y."/>
            <person name="Comes H.P."/>
            <person name="Chen J."/>
            <person name="Zhu S."/>
            <person name="Lu R."/>
            <person name="Zhang X."/>
            <person name="Li P."/>
            <person name="Qiu J."/>
            <person name="Olsen K.M."/>
            <person name="Qiu Y."/>
        </authorList>
    </citation>
    <scope>NUCLEOTIDE SEQUENCE</scope>
    <source>
        <strain evidence="2">KIB01</strain>
    </source>
</reference>
<feature type="region of interest" description="Disordered" evidence="1">
    <location>
        <begin position="50"/>
        <end position="89"/>
    </location>
</feature>
<evidence type="ECO:0000313" key="2">
    <source>
        <dbReference type="EMBL" id="KAK2641230.1"/>
    </source>
</evidence>
<proteinExistence type="predicted"/>
<protein>
    <submittedName>
        <fullName evidence="2">Uncharacterized protein</fullName>
    </submittedName>
</protein>
<comment type="caution">
    <text evidence="2">The sequence shown here is derived from an EMBL/GenBank/DDBJ whole genome shotgun (WGS) entry which is preliminary data.</text>
</comment>
<evidence type="ECO:0000256" key="1">
    <source>
        <dbReference type="SAM" id="MobiDB-lite"/>
    </source>
</evidence>
<gene>
    <name evidence="2" type="ORF">Ddye_022993</name>
</gene>
<feature type="compositionally biased region" description="Acidic residues" evidence="1">
    <location>
        <begin position="72"/>
        <end position="89"/>
    </location>
</feature>
<dbReference type="AlphaFoldDB" id="A0AAD9TT32"/>
<dbReference type="EMBL" id="JANJYI010000007">
    <property type="protein sequence ID" value="KAK2641230.1"/>
    <property type="molecule type" value="Genomic_DNA"/>
</dbReference>
<accession>A0AAD9TT32</accession>
<organism evidence="2 3">
    <name type="scientific">Dipteronia dyeriana</name>
    <dbReference type="NCBI Taxonomy" id="168575"/>
    <lineage>
        <taxon>Eukaryota</taxon>
        <taxon>Viridiplantae</taxon>
        <taxon>Streptophyta</taxon>
        <taxon>Embryophyta</taxon>
        <taxon>Tracheophyta</taxon>
        <taxon>Spermatophyta</taxon>
        <taxon>Magnoliopsida</taxon>
        <taxon>eudicotyledons</taxon>
        <taxon>Gunneridae</taxon>
        <taxon>Pentapetalae</taxon>
        <taxon>rosids</taxon>
        <taxon>malvids</taxon>
        <taxon>Sapindales</taxon>
        <taxon>Sapindaceae</taxon>
        <taxon>Hippocastanoideae</taxon>
        <taxon>Acereae</taxon>
        <taxon>Dipteronia</taxon>
    </lineage>
</organism>